<dbReference type="PANTHER" id="PTHR13491:SF0">
    <property type="entry name" value="ZINC FINGER CCHC DOMAIN-CONTAINING PROTEIN 10"/>
    <property type="match status" value="1"/>
</dbReference>
<evidence type="ECO:0000313" key="2">
    <source>
        <dbReference type="EMBL" id="REE06002.1"/>
    </source>
</evidence>
<reference evidence="2 3" key="1">
    <citation type="submission" date="2018-07" db="EMBL/GenBank/DDBJ databases">
        <title>Genomic Encyclopedia of Type Strains, Phase IV (KMG-IV): sequencing the most valuable type-strain genomes for metagenomic binning, comparative biology and taxonomic classification.</title>
        <authorList>
            <person name="Goeker M."/>
        </authorList>
    </citation>
    <scope>NUCLEOTIDE SEQUENCE [LARGE SCALE GENOMIC DNA]</scope>
    <source>
        <strain evidence="2 3">DSM 4134</strain>
    </source>
</reference>
<keyword evidence="3" id="KW-1185">Reference proteome</keyword>
<evidence type="ECO:0000313" key="3">
    <source>
        <dbReference type="Proteomes" id="UP000256779"/>
    </source>
</evidence>
<dbReference type="InterPro" id="IPR039715">
    <property type="entry name" value="ZCCHC10"/>
</dbReference>
<name>A0A3D9LL64_MARFU</name>
<gene>
    <name evidence="2" type="ORF">C7460_101521</name>
</gene>
<proteinExistence type="predicted"/>
<dbReference type="Proteomes" id="UP000256779">
    <property type="component" value="Unassembled WGS sequence"/>
</dbReference>
<feature type="compositionally biased region" description="Low complexity" evidence="1">
    <location>
        <begin position="264"/>
        <end position="278"/>
    </location>
</feature>
<dbReference type="PANTHER" id="PTHR13491">
    <property type="entry name" value="ZCCHC10 PROTEIN"/>
    <property type="match status" value="1"/>
</dbReference>
<feature type="compositionally biased region" description="Low complexity" evidence="1">
    <location>
        <begin position="302"/>
        <end position="444"/>
    </location>
</feature>
<sequence length="444" mass="50145">MKAFATLMKRTSLVVLGFGSLQVMGQEYDDLYFTKNDRKEVAHEASASNPSKETYQSFRNNNYSENYSTHEVNPEYIARYQSQGDYQSTNEYTGELDENANYSEPTLSNISYFPEDYQEENTGTTIINNYYQDSRFNNRGWNNNPRWGFNNSFWCDPWYSGWNISFGWGVGSVWYNDPWYNPYFRSTWWPNTFYGAMYPYGDPLYYGFGGFRGYRWNRFNYAYSAGFYDGMYFGGYNYYNRDRLADSRTITRGARYSRGGQVVSNNNRTTRTRATSASGTNVSNNSRGRKDYSRTQNEYFSRSRSSASTSNSRVATSSRSSNNRSGNTSYSRSRSSSSLSRNGTSSNSRRYSSSGVSRSTRSSGSSSYSRSSSSSKRTYSTPSRSSSSSYSSGRSRSSSFSSGSSSSRSSSSYSRSSSSSSRSSGSSSRSRSSSSSSRSRSGGR</sequence>
<accession>A0A3D9LL64</accession>
<dbReference type="RefSeq" id="WP_170147855.1">
    <property type="nucleotide sequence ID" value="NZ_QREG01000001.1"/>
</dbReference>
<evidence type="ECO:0000256" key="1">
    <source>
        <dbReference type="SAM" id="MobiDB-lite"/>
    </source>
</evidence>
<dbReference type="EMBL" id="QREG01000001">
    <property type="protein sequence ID" value="REE06002.1"/>
    <property type="molecule type" value="Genomic_DNA"/>
</dbReference>
<feature type="region of interest" description="Disordered" evidence="1">
    <location>
        <begin position="256"/>
        <end position="444"/>
    </location>
</feature>
<organism evidence="2 3">
    <name type="scientific">Marinoscillum furvescens DSM 4134</name>
    <dbReference type="NCBI Taxonomy" id="1122208"/>
    <lineage>
        <taxon>Bacteria</taxon>
        <taxon>Pseudomonadati</taxon>
        <taxon>Bacteroidota</taxon>
        <taxon>Cytophagia</taxon>
        <taxon>Cytophagales</taxon>
        <taxon>Reichenbachiellaceae</taxon>
        <taxon>Marinoscillum</taxon>
    </lineage>
</organism>
<comment type="caution">
    <text evidence="2">The sequence shown here is derived from an EMBL/GenBank/DDBJ whole genome shotgun (WGS) entry which is preliminary data.</text>
</comment>
<dbReference type="AlphaFoldDB" id="A0A3D9LL64"/>
<protein>
    <submittedName>
        <fullName evidence="2">Uncharacterized protein</fullName>
    </submittedName>
</protein>